<evidence type="ECO:0000313" key="2">
    <source>
        <dbReference type="EMBL" id="EDX08522.1"/>
    </source>
</evidence>
<reference evidence="2 3" key="1">
    <citation type="journal article" date="2007" name="Nature">
        <title>Evolution of genes and genomes on the Drosophila phylogeny.</title>
        <authorList>
            <consortium name="Drosophila 12 Genomes Consortium"/>
            <person name="Clark A.G."/>
            <person name="Eisen M.B."/>
            <person name="Smith D.R."/>
            <person name="Bergman C.M."/>
            <person name="Oliver B."/>
            <person name="Markow T.A."/>
            <person name="Kaufman T.C."/>
            <person name="Kellis M."/>
            <person name="Gelbart W."/>
            <person name="Iyer V.N."/>
            <person name="Pollard D.A."/>
            <person name="Sackton T.B."/>
            <person name="Larracuente A.M."/>
            <person name="Singh N.D."/>
            <person name="Abad J.P."/>
            <person name="Abt D.N."/>
            <person name="Adryan B."/>
            <person name="Aguade M."/>
            <person name="Akashi H."/>
            <person name="Anderson W.W."/>
            <person name="Aquadro C.F."/>
            <person name="Ardell D.H."/>
            <person name="Arguello R."/>
            <person name="Artieri C.G."/>
            <person name="Barbash D.A."/>
            <person name="Barker D."/>
            <person name="Barsanti P."/>
            <person name="Batterham P."/>
            <person name="Batzoglou S."/>
            <person name="Begun D."/>
            <person name="Bhutkar A."/>
            <person name="Blanco E."/>
            <person name="Bosak S.A."/>
            <person name="Bradley R.K."/>
            <person name="Brand A.D."/>
            <person name="Brent M.R."/>
            <person name="Brooks A.N."/>
            <person name="Brown R.H."/>
            <person name="Butlin R.K."/>
            <person name="Caggese C."/>
            <person name="Calvi B.R."/>
            <person name="Bernardo de Carvalho A."/>
            <person name="Caspi A."/>
            <person name="Castrezana S."/>
            <person name="Celniker S.E."/>
            <person name="Chang J.L."/>
            <person name="Chapple C."/>
            <person name="Chatterji S."/>
            <person name="Chinwalla A."/>
            <person name="Civetta A."/>
            <person name="Clifton S.W."/>
            <person name="Comeron J.M."/>
            <person name="Costello J.C."/>
            <person name="Coyne J.A."/>
            <person name="Daub J."/>
            <person name="David R.G."/>
            <person name="Delcher A.L."/>
            <person name="Delehaunty K."/>
            <person name="Do C.B."/>
            <person name="Ebling H."/>
            <person name="Edwards K."/>
            <person name="Eickbush T."/>
            <person name="Evans J.D."/>
            <person name="Filipski A."/>
            <person name="Findeiss S."/>
            <person name="Freyhult E."/>
            <person name="Fulton L."/>
            <person name="Fulton R."/>
            <person name="Garcia A.C."/>
            <person name="Gardiner A."/>
            <person name="Garfield D.A."/>
            <person name="Garvin B.E."/>
            <person name="Gibson G."/>
            <person name="Gilbert D."/>
            <person name="Gnerre S."/>
            <person name="Godfrey J."/>
            <person name="Good R."/>
            <person name="Gotea V."/>
            <person name="Gravely B."/>
            <person name="Greenberg A.J."/>
            <person name="Griffiths-Jones S."/>
            <person name="Gross S."/>
            <person name="Guigo R."/>
            <person name="Gustafson E.A."/>
            <person name="Haerty W."/>
            <person name="Hahn M.W."/>
            <person name="Halligan D.L."/>
            <person name="Halpern A.L."/>
            <person name="Halter G.M."/>
            <person name="Han M.V."/>
            <person name="Heger A."/>
            <person name="Hillier L."/>
            <person name="Hinrichs A.S."/>
            <person name="Holmes I."/>
            <person name="Hoskins R.A."/>
            <person name="Hubisz M.J."/>
            <person name="Hultmark D."/>
            <person name="Huntley M.A."/>
            <person name="Jaffe D.B."/>
            <person name="Jagadeeshan S."/>
            <person name="Jeck W.R."/>
            <person name="Johnson J."/>
            <person name="Jones C.D."/>
            <person name="Jordan W.C."/>
            <person name="Karpen G.H."/>
            <person name="Kataoka E."/>
            <person name="Keightley P.D."/>
            <person name="Kheradpour P."/>
            <person name="Kirkness E.F."/>
            <person name="Koerich L.B."/>
            <person name="Kristiansen K."/>
            <person name="Kudrna D."/>
            <person name="Kulathinal R.J."/>
            <person name="Kumar S."/>
            <person name="Kwok R."/>
            <person name="Lander E."/>
            <person name="Langley C.H."/>
            <person name="Lapoint R."/>
            <person name="Lazzaro B.P."/>
            <person name="Lee S.J."/>
            <person name="Levesque L."/>
            <person name="Li R."/>
            <person name="Lin C.F."/>
            <person name="Lin M.F."/>
            <person name="Lindblad-Toh K."/>
            <person name="Llopart A."/>
            <person name="Long M."/>
            <person name="Low L."/>
            <person name="Lozovsky E."/>
            <person name="Lu J."/>
            <person name="Luo M."/>
            <person name="Machado C.A."/>
            <person name="Makalowski W."/>
            <person name="Marzo M."/>
            <person name="Matsuda M."/>
            <person name="Matzkin L."/>
            <person name="McAllister B."/>
            <person name="McBride C.S."/>
            <person name="McKernan B."/>
            <person name="McKernan K."/>
            <person name="Mendez-Lago M."/>
            <person name="Minx P."/>
            <person name="Mollenhauer M.U."/>
            <person name="Montooth K."/>
            <person name="Mount S.M."/>
            <person name="Mu X."/>
            <person name="Myers E."/>
            <person name="Negre B."/>
            <person name="Newfeld S."/>
            <person name="Nielsen R."/>
            <person name="Noor M.A."/>
            <person name="O'Grady P."/>
            <person name="Pachter L."/>
            <person name="Papaceit M."/>
            <person name="Parisi M.J."/>
            <person name="Parisi M."/>
            <person name="Parts L."/>
            <person name="Pedersen J.S."/>
            <person name="Pesole G."/>
            <person name="Phillippy A.M."/>
            <person name="Ponting C.P."/>
            <person name="Pop M."/>
            <person name="Porcelli D."/>
            <person name="Powell J.R."/>
            <person name="Prohaska S."/>
            <person name="Pruitt K."/>
            <person name="Puig M."/>
            <person name="Quesneville H."/>
            <person name="Ram K.R."/>
            <person name="Rand D."/>
            <person name="Rasmussen M.D."/>
            <person name="Reed L.K."/>
            <person name="Reenan R."/>
            <person name="Reily A."/>
            <person name="Remington K.A."/>
            <person name="Rieger T.T."/>
            <person name="Ritchie M.G."/>
            <person name="Robin C."/>
            <person name="Rogers Y.H."/>
            <person name="Rohde C."/>
            <person name="Rozas J."/>
            <person name="Rubenfield M.J."/>
            <person name="Ruiz A."/>
            <person name="Russo S."/>
            <person name="Salzberg S.L."/>
            <person name="Sanchez-Gracia A."/>
            <person name="Saranga D.J."/>
            <person name="Sato H."/>
            <person name="Schaeffer S.W."/>
            <person name="Schatz M.C."/>
            <person name="Schlenke T."/>
            <person name="Schwartz R."/>
            <person name="Segarra C."/>
            <person name="Singh R.S."/>
            <person name="Sirot L."/>
            <person name="Sirota M."/>
            <person name="Sisneros N.B."/>
            <person name="Smith C.D."/>
            <person name="Smith T.F."/>
            <person name="Spieth J."/>
            <person name="Stage D.E."/>
            <person name="Stark A."/>
            <person name="Stephan W."/>
            <person name="Strausberg R.L."/>
            <person name="Strempel S."/>
            <person name="Sturgill D."/>
            <person name="Sutton G."/>
            <person name="Sutton G.G."/>
            <person name="Tao W."/>
            <person name="Teichmann S."/>
            <person name="Tobari Y.N."/>
            <person name="Tomimura Y."/>
            <person name="Tsolas J.M."/>
            <person name="Valente V.L."/>
            <person name="Venter E."/>
            <person name="Venter J.C."/>
            <person name="Vicario S."/>
            <person name="Vieira F.G."/>
            <person name="Vilella A.J."/>
            <person name="Villasante A."/>
            <person name="Walenz B."/>
            <person name="Wang J."/>
            <person name="Wasserman M."/>
            <person name="Watts T."/>
            <person name="Wilson D."/>
            <person name="Wilson R.K."/>
            <person name="Wing R.A."/>
            <person name="Wolfner M.F."/>
            <person name="Wong A."/>
            <person name="Wong G.K."/>
            <person name="Wu C.I."/>
            <person name="Wu G."/>
            <person name="Yamamoto D."/>
            <person name="Yang H.P."/>
            <person name="Yang S.P."/>
            <person name="Yorke J.A."/>
            <person name="Yoshida K."/>
            <person name="Zdobnov E."/>
            <person name="Zhang P."/>
            <person name="Zhang Y."/>
            <person name="Zimin A.V."/>
            <person name="Baldwin J."/>
            <person name="Abdouelleil A."/>
            <person name="Abdulkadir J."/>
            <person name="Abebe A."/>
            <person name="Abera B."/>
            <person name="Abreu J."/>
            <person name="Acer S.C."/>
            <person name="Aftuck L."/>
            <person name="Alexander A."/>
            <person name="An P."/>
            <person name="Anderson E."/>
            <person name="Anderson S."/>
            <person name="Arachi H."/>
            <person name="Azer M."/>
            <person name="Bachantsang P."/>
            <person name="Barry A."/>
            <person name="Bayul T."/>
            <person name="Berlin A."/>
            <person name="Bessette D."/>
            <person name="Bloom T."/>
            <person name="Blye J."/>
            <person name="Boguslavskiy L."/>
            <person name="Bonnet C."/>
            <person name="Boukhgalter B."/>
            <person name="Bourzgui I."/>
            <person name="Brown A."/>
            <person name="Cahill P."/>
            <person name="Channer S."/>
            <person name="Cheshatsang Y."/>
            <person name="Chuda L."/>
            <person name="Citroen M."/>
            <person name="Collymore A."/>
            <person name="Cooke P."/>
            <person name="Costello M."/>
            <person name="D'Aco K."/>
            <person name="Daza R."/>
            <person name="De Haan G."/>
            <person name="DeGray S."/>
            <person name="DeMaso C."/>
            <person name="Dhargay N."/>
            <person name="Dooley K."/>
            <person name="Dooley E."/>
            <person name="Doricent M."/>
            <person name="Dorje P."/>
            <person name="Dorjee K."/>
            <person name="Dupes A."/>
            <person name="Elong R."/>
            <person name="Falk J."/>
            <person name="Farina A."/>
            <person name="Faro S."/>
            <person name="Ferguson D."/>
            <person name="Fisher S."/>
            <person name="Foley C.D."/>
            <person name="Franke A."/>
            <person name="Friedrich D."/>
            <person name="Gadbois L."/>
            <person name="Gearin G."/>
            <person name="Gearin C.R."/>
            <person name="Giannoukos G."/>
            <person name="Goode T."/>
            <person name="Graham J."/>
            <person name="Grandbois E."/>
            <person name="Grewal S."/>
            <person name="Gyaltsen K."/>
            <person name="Hafez N."/>
            <person name="Hagos B."/>
            <person name="Hall J."/>
            <person name="Henson C."/>
            <person name="Hollinger A."/>
            <person name="Honan T."/>
            <person name="Huard M.D."/>
            <person name="Hughes L."/>
            <person name="Hurhula B."/>
            <person name="Husby M.E."/>
            <person name="Kamat A."/>
            <person name="Kanga B."/>
            <person name="Kashin S."/>
            <person name="Khazanovich D."/>
            <person name="Kisner P."/>
            <person name="Lance K."/>
            <person name="Lara M."/>
            <person name="Lee W."/>
            <person name="Lennon N."/>
            <person name="Letendre F."/>
            <person name="LeVine R."/>
            <person name="Lipovsky A."/>
            <person name="Liu X."/>
            <person name="Liu J."/>
            <person name="Liu S."/>
            <person name="Lokyitsang T."/>
            <person name="Lokyitsang Y."/>
            <person name="Lubonja R."/>
            <person name="Lui A."/>
            <person name="MacDonald P."/>
            <person name="Magnisalis V."/>
            <person name="Maru K."/>
            <person name="Matthews C."/>
            <person name="McCusker W."/>
            <person name="McDonough S."/>
            <person name="Mehta T."/>
            <person name="Meldrim J."/>
            <person name="Meneus L."/>
            <person name="Mihai O."/>
            <person name="Mihalev A."/>
            <person name="Mihova T."/>
            <person name="Mittelman R."/>
            <person name="Mlenga V."/>
            <person name="Montmayeur A."/>
            <person name="Mulrain L."/>
            <person name="Navidi A."/>
            <person name="Naylor J."/>
            <person name="Negash T."/>
            <person name="Nguyen T."/>
            <person name="Nguyen N."/>
            <person name="Nicol R."/>
            <person name="Norbu C."/>
            <person name="Norbu N."/>
            <person name="Novod N."/>
            <person name="O'Neill B."/>
            <person name="Osman S."/>
            <person name="Markiewicz E."/>
            <person name="Oyono O.L."/>
            <person name="Patti C."/>
            <person name="Phunkhang P."/>
            <person name="Pierre F."/>
            <person name="Priest M."/>
            <person name="Raghuraman S."/>
            <person name="Rege F."/>
            <person name="Reyes R."/>
            <person name="Rise C."/>
            <person name="Rogov P."/>
            <person name="Ross K."/>
            <person name="Ryan E."/>
            <person name="Settipalli S."/>
            <person name="Shea T."/>
            <person name="Sherpa N."/>
            <person name="Shi L."/>
            <person name="Shih D."/>
            <person name="Sparrow T."/>
            <person name="Spaulding J."/>
            <person name="Stalker J."/>
            <person name="Stange-Thomann N."/>
            <person name="Stavropoulos S."/>
            <person name="Stone C."/>
            <person name="Strader C."/>
            <person name="Tesfaye S."/>
            <person name="Thomson T."/>
            <person name="Thoulutsang Y."/>
            <person name="Thoulutsang D."/>
            <person name="Topham K."/>
            <person name="Topping I."/>
            <person name="Tsamla T."/>
            <person name="Vassiliev H."/>
            <person name="Vo A."/>
            <person name="Wangchuk T."/>
            <person name="Wangdi T."/>
            <person name="Weiand M."/>
            <person name="Wilkinson J."/>
            <person name="Wilson A."/>
            <person name="Yadav S."/>
            <person name="Young G."/>
            <person name="Yu Q."/>
            <person name="Zembek L."/>
            <person name="Zhong D."/>
            <person name="Zimmer A."/>
            <person name="Zwirko Z."/>
            <person name="Jaffe D.B."/>
            <person name="Alvarez P."/>
            <person name="Brockman W."/>
            <person name="Butler J."/>
            <person name="Chin C."/>
            <person name="Gnerre S."/>
            <person name="Grabherr M."/>
            <person name="Kleber M."/>
            <person name="Mauceli E."/>
            <person name="MacCallum I."/>
        </authorList>
    </citation>
    <scope>NUCLEOTIDE SEQUENCE [LARGE SCALE GENOMIC DNA]</scope>
    <source>
        <strain evidence="3">white501</strain>
    </source>
</reference>
<dbReference type="AlphaFoldDB" id="B4QBW7"/>
<sequence length="128" mass="13527">MVSRRSSSSSACLDVQTQNARESCAKKAKKPERREQEATATPAPAPTEAATEAAATPAAAEAAAAPKERRRPQRSPEDGPKSPPRTHTSSQRPKNGKTERCTGAPTSGYPLRSLAAEDAAYLQALLTQ</sequence>
<name>B4QBW7_DROSI</name>
<dbReference type="EMBL" id="CM000362">
    <property type="protein sequence ID" value="EDX08522.1"/>
    <property type="molecule type" value="Genomic_DNA"/>
</dbReference>
<keyword evidence="3" id="KW-1185">Reference proteome</keyword>
<organism evidence="2 3">
    <name type="scientific">Drosophila simulans</name>
    <name type="common">Fruit fly</name>
    <dbReference type="NCBI Taxonomy" id="7240"/>
    <lineage>
        <taxon>Eukaryota</taxon>
        <taxon>Metazoa</taxon>
        <taxon>Ecdysozoa</taxon>
        <taxon>Arthropoda</taxon>
        <taxon>Hexapoda</taxon>
        <taxon>Insecta</taxon>
        <taxon>Pterygota</taxon>
        <taxon>Neoptera</taxon>
        <taxon>Endopterygota</taxon>
        <taxon>Diptera</taxon>
        <taxon>Brachycera</taxon>
        <taxon>Muscomorpha</taxon>
        <taxon>Ephydroidea</taxon>
        <taxon>Drosophilidae</taxon>
        <taxon>Drosophila</taxon>
        <taxon>Sophophora</taxon>
    </lineage>
</organism>
<evidence type="ECO:0000313" key="3">
    <source>
        <dbReference type="Proteomes" id="UP000000304"/>
    </source>
</evidence>
<dbReference type="Proteomes" id="UP000000304">
    <property type="component" value="Chromosome 2R"/>
</dbReference>
<feature type="region of interest" description="Disordered" evidence="1">
    <location>
        <begin position="1"/>
        <end position="112"/>
    </location>
</feature>
<evidence type="ECO:0000256" key="1">
    <source>
        <dbReference type="SAM" id="MobiDB-lite"/>
    </source>
</evidence>
<feature type="compositionally biased region" description="Low complexity" evidence="1">
    <location>
        <begin position="1"/>
        <end position="10"/>
    </location>
</feature>
<accession>B4QBW7</accession>
<protein>
    <submittedName>
        <fullName evidence="2">GD24966</fullName>
    </submittedName>
</protein>
<dbReference type="HOGENOM" id="CLU_1961907_0_0_1"/>
<feature type="compositionally biased region" description="Low complexity" evidence="1">
    <location>
        <begin position="38"/>
        <end position="65"/>
    </location>
</feature>
<gene>
    <name evidence="2" type="primary">Dsim\GD24966</name>
    <name evidence="2" type="ORF">Dsim_GD24966</name>
</gene>
<proteinExistence type="predicted"/>